<protein>
    <submittedName>
        <fullName evidence="2">Uncharacterized protein</fullName>
    </submittedName>
</protein>
<proteinExistence type="predicted"/>
<dbReference type="eggNOG" id="arCOG04505">
    <property type="taxonomic scope" value="Archaea"/>
</dbReference>
<dbReference type="Pfam" id="PF25943">
    <property type="entry name" value="DUF7983"/>
    <property type="match status" value="1"/>
</dbReference>
<dbReference type="AlphaFoldDB" id="M0BX05"/>
<dbReference type="EMBL" id="AOIS01000057">
    <property type="protein sequence ID" value="ELZ15480.1"/>
    <property type="molecule type" value="Genomic_DNA"/>
</dbReference>
<keyword evidence="3" id="KW-1185">Reference proteome</keyword>
<comment type="caution">
    <text evidence="2">The sequence shown here is derived from an EMBL/GenBank/DDBJ whole genome shotgun (WGS) entry which is preliminary data.</text>
</comment>
<accession>M0BX05</accession>
<sequence>MTAARTALWLAVATLAMTAVLALEAERIDCERVMSVDRQKVDGTLEVTAFTESDVSEIEKSEYVRKAEVDDDVKESRLQGLKDRLAPSEEAEAGAAT</sequence>
<dbReference type="Proteomes" id="UP000011657">
    <property type="component" value="Unassembled WGS sequence"/>
</dbReference>
<feature type="region of interest" description="Disordered" evidence="1">
    <location>
        <begin position="78"/>
        <end position="97"/>
    </location>
</feature>
<evidence type="ECO:0000313" key="3">
    <source>
        <dbReference type="Proteomes" id="UP000011657"/>
    </source>
</evidence>
<evidence type="ECO:0000313" key="2">
    <source>
        <dbReference type="EMBL" id="ELZ15480.1"/>
    </source>
</evidence>
<organism evidence="2 3">
    <name type="scientific">Haloterrigena salina JCM 13891</name>
    <dbReference type="NCBI Taxonomy" id="1227488"/>
    <lineage>
        <taxon>Archaea</taxon>
        <taxon>Methanobacteriati</taxon>
        <taxon>Methanobacteriota</taxon>
        <taxon>Stenosarchaea group</taxon>
        <taxon>Halobacteria</taxon>
        <taxon>Halobacteriales</taxon>
        <taxon>Natrialbaceae</taxon>
        <taxon>Haloterrigena</taxon>
    </lineage>
</organism>
<reference evidence="2 3" key="1">
    <citation type="journal article" date="2014" name="PLoS Genet.">
        <title>Phylogenetically driven sequencing of extremely halophilic archaea reveals strategies for static and dynamic osmo-response.</title>
        <authorList>
            <person name="Becker E.A."/>
            <person name="Seitzer P.M."/>
            <person name="Tritt A."/>
            <person name="Larsen D."/>
            <person name="Krusor M."/>
            <person name="Yao A.I."/>
            <person name="Wu D."/>
            <person name="Madern D."/>
            <person name="Eisen J.A."/>
            <person name="Darling A.E."/>
            <person name="Facciotti M.T."/>
        </authorList>
    </citation>
    <scope>NUCLEOTIDE SEQUENCE [LARGE SCALE GENOMIC DNA]</scope>
    <source>
        <strain evidence="2 3">JCM 13891</strain>
    </source>
</reference>
<name>M0BX05_9EURY</name>
<dbReference type="PATRIC" id="fig|1227488.3.peg.3488"/>
<evidence type="ECO:0000256" key="1">
    <source>
        <dbReference type="SAM" id="MobiDB-lite"/>
    </source>
</evidence>
<dbReference type="InterPro" id="IPR058289">
    <property type="entry name" value="DUF7983"/>
</dbReference>
<gene>
    <name evidence="2" type="ORF">C477_17405</name>
</gene>
<feature type="compositionally biased region" description="Basic and acidic residues" evidence="1">
    <location>
        <begin position="78"/>
        <end position="87"/>
    </location>
</feature>